<evidence type="ECO:0000256" key="1">
    <source>
        <dbReference type="ARBA" id="ARBA00004191"/>
    </source>
</evidence>
<keyword evidence="8" id="KW-0379">Hydroxylation</keyword>
<dbReference type="InterPro" id="IPR032675">
    <property type="entry name" value="LRR_dom_sf"/>
</dbReference>
<evidence type="ECO:0000256" key="7">
    <source>
        <dbReference type="ARBA" id="ARBA00023180"/>
    </source>
</evidence>
<evidence type="ECO:0000259" key="12">
    <source>
        <dbReference type="Pfam" id="PF08263"/>
    </source>
</evidence>
<sequence>MTAHSTLLPFLLLALLLSPQLLASAAHIRRRQLLQYDNGGDSNVVDPSYTFPNPRLRDAYIALQAWKRAILSDPYNVTGSWSGPDVCSYHGVFCAPSPSDPYLTVVASIDLNHADLAGHLPDELGLLGPDLAVLHLNSNRFCGLVPRSLAHLHLLHELDLSNNRLVGGFPGAVLEMPALRYLDLRYNEFEGPVPPELFDRPLDAIFLNSNRFRFRIPDNVGNSPASVLVPGTVRVLQESSPRQLRRIRMQEVRATLAAPAAAFTSAAVAVAAPSLAATTISSATFAISSPAIASATVSSTTFAVSSATFTSPTVSSTSIPVASSSFSTTTFPTSAIPIPAAAFPTTTFPTSAIPIPATAVSGLLQLATATLLRGVTGGPVPLAAASCLPGVTAATILRGLT</sequence>
<accession>A0AAV5C799</accession>
<evidence type="ECO:0000256" key="2">
    <source>
        <dbReference type="ARBA" id="ARBA00022512"/>
    </source>
</evidence>
<reference evidence="13" key="1">
    <citation type="journal article" date="2018" name="DNA Res.">
        <title>Multiple hybrid de novo genome assembly of finger millet, an orphan allotetraploid crop.</title>
        <authorList>
            <person name="Hatakeyama M."/>
            <person name="Aluri S."/>
            <person name="Balachadran M.T."/>
            <person name="Sivarajan S.R."/>
            <person name="Patrignani A."/>
            <person name="Gruter S."/>
            <person name="Poveda L."/>
            <person name="Shimizu-Inatsugi R."/>
            <person name="Baeten J."/>
            <person name="Francoijs K.J."/>
            <person name="Nataraja K.N."/>
            <person name="Reddy Y.A.N."/>
            <person name="Phadnis S."/>
            <person name="Ravikumar R.L."/>
            <person name="Schlapbach R."/>
            <person name="Sreeman S.M."/>
            <person name="Shimizu K.K."/>
        </authorList>
    </citation>
    <scope>NUCLEOTIDE SEQUENCE</scope>
</reference>
<reference evidence="13" key="2">
    <citation type="submission" date="2021-12" db="EMBL/GenBank/DDBJ databases">
        <title>Resequencing data analysis of finger millet.</title>
        <authorList>
            <person name="Hatakeyama M."/>
            <person name="Aluri S."/>
            <person name="Balachadran M.T."/>
            <person name="Sivarajan S.R."/>
            <person name="Poveda L."/>
            <person name="Shimizu-Inatsugi R."/>
            <person name="Schlapbach R."/>
            <person name="Sreeman S.M."/>
            <person name="Shimizu K.K."/>
        </authorList>
    </citation>
    <scope>NUCLEOTIDE SEQUENCE</scope>
</reference>
<comment type="caution">
    <text evidence="13">The sequence shown here is derived from an EMBL/GenBank/DDBJ whole genome shotgun (WGS) entry which is preliminary data.</text>
</comment>
<evidence type="ECO:0000256" key="11">
    <source>
        <dbReference type="SAM" id="SignalP"/>
    </source>
</evidence>
<dbReference type="PANTHER" id="PTHR32093:SF107">
    <property type="entry name" value="OS01G0594300 PROTEIN"/>
    <property type="match status" value="1"/>
</dbReference>
<dbReference type="FunFam" id="3.80.10.10:FF:000224">
    <property type="entry name" value="Leucine-rich repeat extensin-like protein 1"/>
    <property type="match status" value="1"/>
</dbReference>
<keyword evidence="7" id="KW-0325">Glycoprotein</keyword>
<keyword evidence="4" id="KW-0433">Leucine-rich repeat</keyword>
<keyword evidence="14" id="KW-1185">Reference proteome</keyword>
<dbReference type="Pfam" id="PF08263">
    <property type="entry name" value="LRRNT_2"/>
    <property type="match status" value="1"/>
</dbReference>
<evidence type="ECO:0000256" key="9">
    <source>
        <dbReference type="ARBA" id="ARBA00023316"/>
    </source>
</evidence>
<evidence type="ECO:0000256" key="4">
    <source>
        <dbReference type="ARBA" id="ARBA00022614"/>
    </source>
</evidence>
<keyword evidence="6" id="KW-0677">Repeat</keyword>
<keyword evidence="3" id="KW-0964">Secreted</keyword>
<dbReference type="Gene3D" id="3.80.10.10">
    <property type="entry name" value="Ribonuclease Inhibitor"/>
    <property type="match status" value="1"/>
</dbReference>
<dbReference type="InterPro" id="IPR051582">
    <property type="entry name" value="LRR_extensin-like_regulator"/>
</dbReference>
<comment type="subcellular location">
    <subcellularLocation>
        <location evidence="1">Secreted</location>
        <location evidence="1">Cell wall</location>
    </subcellularLocation>
</comment>
<organism evidence="13 14">
    <name type="scientific">Eleusine coracana subsp. coracana</name>
    <dbReference type="NCBI Taxonomy" id="191504"/>
    <lineage>
        <taxon>Eukaryota</taxon>
        <taxon>Viridiplantae</taxon>
        <taxon>Streptophyta</taxon>
        <taxon>Embryophyta</taxon>
        <taxon>Tracheophyta</taxon>
        <taxon>Spermatophyta</taxon>
        <taxon>Magnoliopsida</taxon>
        <taxon>Liliopsida</taxon>
        <taxon>Poales</taxon>
        <taxon>Poaceae</taxon>
        <taxon>PACMAD clade</taxon>
        <taxon>Chloridoideae</taxon>
        <taxon>Cynodonteae</taxon>
        <taxon>Eleusininae</taxon>
        <taxon>Eleusine</taxon>
    </lineage>
</organism>
<dbReference type="GO" id="GO:0071555">
    <property type="term" value="P:cell wall organization"/>
    <property type="evidence" value="ECO:0007669"/>
    <property type="project" value="UniProtKB-KW"/>
</dbReference>
<dbReference type="InterPro" id="IPR001611">
    <property type="entry name" value="Leu-rich_rpt"/>
</dbReference>
<protein>
    <recommendedName>
        <fullName evidence="10">Cell wall hydroxyproline-rich glycoprotein</fullName>
    </recommendedName>
</protein>
<evidence type="ECO:0000256" key="6">
    <source>
        <dbReference type="ARBA" id="ARBA00022737"/>
    </source>
</evidence>
<keyword evidence="5 11" id="KW-0732">Signal</keyword>
<dbReference type="EMBL" id="BQKI01000004">
    <property type="protein sequence ID" value="GJM94018.1"/>
    <property type="molecule type" value="Genomic_DNA"/>
</dbReference>
<proteinExistence type="predicted"/>
<dbReference type="Pfam" id="PF13855">
    <property type="entry name" value="LRR_8"/>
    <property type="match status" value="1"/>
</dbReference>
<dbReference type="InterPro" id="IPR013210">
    <property type="entry name" value="LRR_N_plant-typ"/>
</dbReference>
<feature type="signal peptide" evidence="11">
    <location>
        <begin position="1"/>
        <end position="25"/>
    </location>
</feature>
<evidence type="ECO:0000256" key="5">
    <source>
        <dbReference type="ARBA" id="ARBA00022729"/>
    </source>
</evidence>
<feature type="chain" id="PRO_5043540055" description="Cell wall hydroxyproline-rich glycoprotein" evidence="11">
    <location>
        <begin position="26"/>
        <end position="401"/>
    </location>
</feature>
<evidence type="ECO:0000256" key="3">
    <source>
        <dbReference type="ARBA" id="ARBA00022525"/>
    </source>
</evidence>
<evidence type="ECO:0000256" key="10">
    <source>
        <dbReference type="ARBA" id="ARBA00041871"/>
    </source>
</evidence>
<dbReference type="SUPFAM" id="SSF52058">
    <property type="entry name" value="L domain-like"/>
    <property type="match status" value="1"/>
</dbReference>
<keyword evidence="2" id="KW-0134">Cell wall</keyword>
<dbReference type="Proteomes" id="UP001054889">
    <property type="component" value="Unassembled WGS sequence"/>
</dbReference>
<name>A0AAV5C799_ELECO</name>
<evidence type="ECO:0000313" key="13">
    <source>
        <dbReference type="EMBL" id="GJM94018.1"/>
    </source>
</evidence>
<keyword evidence="9" id="KW-0961">Cell wall biogenesis/degradation</keyword>
<gene>
    <name evidence="13" type="primary">ga10629</name>
    <name evidence="13" type="ORF">PR202_ga10629</name>
</gene>
<feature type="domain" description="Leucine-rich repeat-containing N-terminal plant-type" evidence="12">
    <location>
        <begin position="62"/>
        <end position="94"/>
    </location>
</feature>
<evidence type="ECO:0000256" key="8">
    <source>
        <dbReference type="ARBA" id="ARBA00023278"/>
    </source>
</evidence>
<dbReference type="AlphaFoldDB" id="A0AAV5C799"/>
<dbReference type="PANTHER" id="PTHR32093">
    <property type="entry name" value="LEUCINE-RICH REPEAT EXTENSIN-LIKE PROTEIN 3-RELATED"/>
    <property type="match status" value="1"/>
</dbReference>
<evidence type="ECO:0000313" key="14">
    <source>
        <dbReference type="Proteomes" id="UP001054889"/>
    </source>
</evidence>